<reference evidence="1 2" key="1">
    <citation type="submission" date="2022-07" db="EMBL/GenBank/DDBJ databases">
        <title>Fecal culturing of patients with breast cancer.</title>
        <authorList>
            <person name="Teng N.M.Y."/>
            <person name="Kiu R."/>
            <person name="Evans R."/>
            <person name="Baker D.J."/>
            <person name="Zenner C."/>
            <person name="Robinson S.D."/>
            <person name="Hall L.J."/>
        </authorList>
    </citation>
    <scope>NUCLEOTIDE SEQUENCE [LARGE SCALE GENOMIC DNA]</scope>
    <source>
        <strain evidence="1 2">LH1063</strain>
    </source>
</reference>
<protein>
    <recommendedName>
        <fullName evidence="3">Fimbrillin-A associated anchor proteins Mfa1 and Mfa2</fullName>
    </recommendedName>
</protein>
<dbReference type="EMBL" id="JANDHW010000007">
    <property type="protein sequence ID" value="MCP9612188.1"/>
    <property type="molecule type" value="Genomic_DNA"/>
</dbReference>
<keyword evidence="2" id="KW-1185">Reference proteome</keyword>
<organism evidence="1 2">
    <name type="scientific">Coprobacter tertius</name>
    <dbReference type="NCBI Taxonomy" id="2944915"/>
    <lineage>
        <taxon>Bacteria</taxon>
        <taxon>Pseudomonadati</taxon>
        <taxon>Bacteroidota</taxon>
        <taxon>Bacteroidia</taxon>
        <taxon>Bacteroidales</taxon>
        <taxon>Barnesiellaceae</taxon>
        <taxon>Coprobacter</taxon>
    </lineage>
</organism>
<dbReference type="PROSITE" id="PS51257">
    <property type="entry name" value="PROKAR_LIPOPROTEIN"/>
    <property type="match status" value="1"/>
</dbReference>
<accession>A0ABT1MKH5</accession>
<evidence type="ECO:0008006" key="3">
    <source>
        <dbReference type="Google" id="ProtNLM"/>
    </source>
</evidence>
<evidence type="ECO:0000313" key="2">
    <source>
        <dbReference type="Proteomes" id="UP001205603"/>
    </source>
</evidence>
<dbReference type="RefSeq" id="WP_255027451.1">
    <property type="nucleotide sequence ID" value="NZ_JANDHW010000007.1"/>
</dbReference>
<evidence type="ECO:0000313" key="1">
    <source>
        <dbReference type="EMBL" id="MCP9612188.1"/>
    </source>
</evidence>
<sequence>MKIEKLKLFVATALLGFVSCTDEEQNNLNSPSDLSTTKIRFEMNLNFKDHIYPFRNLEKPMGKNDFRILAFRQESGTGNYRYLKDVDTDNMSITDNKLSGTATLPIGTYKFIPVAGINERGNFTMDDLVKGGTFLHENLGLNLNSSLSDTHSLFLEKRTFEEIPDYTLGLSNESNPIVKSTLNRGVSRVDILFIRAIKNPDNTYTETNGTTDIFGGILPQSFEMRFSGINNKINFVGSPIKDNGMYRTFNANYNPDPATAVTIGNSDKTIVGTPEFKEYDNILPDHINAGSAHIRGAFVFPFSENSTKAGLTVVVTKAPSTVRTIYIADGIPVERNKVTLVKVYVLSGTIFDTTLNFDISIETAWDGCNIVEEEV</sequence>
<gene>
    <name evidence="1" type="ORF">NMU02_08800</name>
</gene>
<name>A0ABT1MKH5_9BACT</name>
<proteinExistence type="predicted"/>
<dbReference type="Proteomes" id="UP001205603">
    <property type="component" value="Unassembled WGS sequence"/>
</dbReference>
<comment type="caution">
    <text evidence="1">The sequence shown here is derived from an EMBL/GenBank/DDBJ whole genome shotgun (WGS) entry which is preliminary data.</text>
</comment>